<feature type="region of interest" description="Disordered" evidence="4">
    <location>
        <begin position="472"/>
        <end position="539"/>
    </location>
</feature>
<feature type="compositionally biased region" description="Low complexity" evidence="4">
    <location>
        <begin position="581"/>
        <end position="591"/>
    </location>
</feature>
<dbReference type="InterPro" id="IPR047252">
    <property type="entry name" value="TP53BP1-like"/>
</dbReference>
<feature type="region of interest" description="Disordered" evidence="4">
    <location>
        <begin position="563"/>
        <end position="766"/>
    </location>
</feature>
<proteinExistence type="predicted"/>
<dbReference type="CDD" id="cd17724">
    <property type="entry name" value="BRCT_p53bp1_rpt2"/>
    <property type="match status" value="1"/>
</dbReference>
<dbReference type="Gene3D" id="2.30.30.140">
    <property type="match status" value="1"/>
</dbReference>
<feature type="compositionally biased region" description="Acidic residues" evidence="4">
    <location>
        <begin position="670"/>
        <end position="679"/>
    </location>
</feature>
<evidence type="ECO:0000256" key="4">
    <source>
        <dbReference type="SAM" id="MobiDB-lite"/>
    </source>
</evidence>
<dbReference type="InterPro" id="IPR047249">
    <property type="entry name" value="BRCT_p53bp1-like_rpt1"/>
</dbReference>
<feature type="region of interest" description="Disordered" evidence="4">
    <location>
        <begin position="1"/>
        <end position="98"/>
    </location>
</feature>
<sequence>MEEIKDNIVEMECNQSESEAVPQVPIVDSAGDGPVTKENTDDSQNLFPDSPVYEPDDDIVTVSSATDDTNIISSDAKEEPVAQPKRKLSDDPSDSSAKIQKLELTDDEFAVSTQTLDNEVSEITSAPKRKLEDLELPSTSRVRTPLRSSPRRLKRSNSAELSKPKTPKTPKSRPASVDITKSRKTPRKIQPELAKAEEVLVISDSSSSRPSIEFVTEIPPPKVPETIAEENSELDDSQGFHLELSPTPESDDKAKTPSNSDPVLVRNRTEDINPGKISAPRSEGYKYSDQGNFSQIIPKDYNIGKTTDQESTDSVGSLNLESPEPMPTMASKLISKLSNGNSSTPTEILDGKMTSAEDSDSTPDMTKLNAGKNKRGKNESFRSSNNATPSTISPLANGHSLPINTPQIPVFDVHISHNEENEFLSLYVVRTDNDLGMDMCREYQRISKRFTIDPYLADVSVKAVPQVPIVDSAGDGPVTKENTDDSQNLFPDSPVYEPDDDIVTVSSATDDTNIISSDAKEEPVAQPKRKLSDDPSDSSAKIQKLELTDDEFAVSTQTLDNEVSEITSAPKRKLEDLELPSTSRVRTPLRSSPRRLKRSNSAELSKPKTPKTPKSRPASVDITKSRKTPRKIQPELAKAEEVLVISDSSSSRPSIEFVTEIPPPKVPETIAEENSELDDSQGFHLELSPTPESDDKAKTPSNSDPVLVRNRTEDINPGKISAPRSEGYKYSDQGNFSQIIPKDYNIGKTTDQESTDSVGSLNLESPEPMPTMASKLISKLSNGNSSTPTEILDGKMTSAEDSDSTPDMTKLNAGKNKRGKNESFRSSNNATPSTISPLANGHSLPINTPQIPVFDVHISHNEENEFLSLYVVRTDNDLGMDMCREYQRISKRFTIDPYLADVSVSNSPSSVTSGGMINLPNRTSFASTVSSTSTSSNRTSDGNFVVPQPPRKSIANPTTSVKGYEALMKKLQDIFSHIRESSVDEGLSDDKVSVGIQTSVSNDSTMSNGNASPEEVSKCDKATPKSSLKKTRVRGRRHIAGKTKRALLPTQPEEPEYMHGMNSPEMVPTNGENGKESPVKSPKDEKPLSSLVATPKSVSKLKTKRRPTSPRPATPVEKAVVKPEYPGYAPDTVVLAKWVDKRYYSGKVLEITEPNKYLIKFDDGQSKVLLDDFIIFGDMKTLPLEGQSVYAMVDEEQNYEPGLVLGVEENDCGTITYKCTTDGDTLVMVTASELYLTEDQARSLKESARTRSPSAPATPRRRHNRELDLDNIIQGPRSARSRDKGSSSARKRVASPKSPKASTSGISGSKAKTTPAARKRLGSESSSVSESSNSAPPARLEEVAGVEPEVQRTPRKIDGVKAGPFQLKGAAKHTIGKKNSKLTKFENDEDTVSKLGPIPEPDSKLFAGLHFLLTCTETPRRTRTTTDKATQSQDTRHYSSEEDGETTSSVAGTDTEDLEFCDRPFNKERLKEQLEAGGGTVYSHFDDVPKNKYSVCKLIAPRPCLTAKYIQCLAADIRSVSHGWVIMSCIDNTLRDVDSFALPAGWSILKQRFINWVPQSGRRNATFFKDKIILLCGDQDTFVKFWERVCTLAGATTRVVNEEDLNMSGALALVTEWDCPHEVQNKANQDNVPLVSTTWVVQSLIEARVIVPTSHEKFSFMFAEPE</sequence>
<feature type="region of interest" description="Disordered" evidence="4">
    <location>
        <begin position="1000"/>
        <end position="1115"/>
    </location>
</feature>
<comment type="subcellular location">
    <subcellularLocation>
        <location evidence="1">Nucleus</location>
    </subcellularLocation>
</comment>
<accession>A0A2A4JLH9</accession>
<evidence type="ECO:0000256" key="3">
    <source>
        <dbReference type="ARBA" id="ARBA00023242"/>
    </source>
</evidence>
<feature type="compositionally biased region" description="Basic residues" evidence="4">
    <location>
        <begin position="1099"/>
        <end position="1108"/>
    </location>
</feature>
<dbReference type="PROSITE" id="PS50172">
    <property type="entry name" value="BRCT"/>
    <property type="match status" value="1"/>
</dbReference>
<feature type="compositionally biased region" description="Polar residues" evidence="4">
    <location>
        <begin position="381"/>
        <end position="394"/>
    </location>
</feature>
<feature type="compositionally biased region" description="Polar residues" evidence="4">
    <location>
        <begin position="61"/>
        <end position="73"/>
    </location>
</feature>
<feature type="region of interest" description="Disordered" evidence="4">
    <location>
        <begin position="928"/>
        <end position="957"/>
    </location>
</feature>
<name>A0A2A4JLH9_HELVI</name>
<feature type="compositionally biased region" description="Polar residues" evidence="4">
    <location>
        <begin position="824"/>
        <end position="837"/>
    </location>
</feature>
<feature type="compositionally biased region" description="Polar residues" evidence="4">
    <location>
        <begin position="504"/>
        <end position="516"/>
    </location>
</feature>
<dbReference type="InterPro" id="IPR036420">
    <property type="entry name" value="BRCT_dom_sf"/>
</dbReference>
<feature type="compositionally biased region" description="Polar residues" evidence="4">
    <location>
        <begin position="1000"/>
        <end position="1011"/>
    </location>
</feature>
<evidence type="ECO:0000256" key="1">
    <source>
        <dbReference type="ARBA" id="ARBA00004123"/>
    </source>
</evidence>
<feature type="region of interest" description="Disordered" evidence="4">
    <location>
        <begin position="1421"/>
        <end position="1453"/>
    </location>
</feature>
<dbReference type="GO" id="GO:0005634">
    <property type="term" value="C:nucleus"/>
    <property type="evidence" value="ECO:0007669"/>
    <property type="project" value="UniProtKB-SubCell"/>
</dbReference>
<feature type="compositionally biased region" description="Basic residues" evidence="4">
    <location>
        <begin position="1027"/>
        <end position="1045"/>
    </location>
</feature>
<feature type="compositionally biased region" description="Basic and acidic residues" evidence="4">
    <location>
        <begin position="1073"/>
        <end position="1087"/>
    </location>
</feature>
<dbReference type="InterPro" id="IPR001357">
    <property type="entry name" value="BRCT_dom"/>
</dbReference>
<feature type="compositionally biased region" description="Low complexity" evidence="4">
    <location>
        <begin position="928"/>
        <end position="940"/>
    </location>
</feature>
<feature type="compositionally biased region" description="Polar residues" evidence="4">
    <location>
        <begin position="336"/>
        <end position="346"/>
    </location>
</feature>
<comment type="caution">
    <text evidence="6">The sequence shown here is derived from an EMBL/GenBank/DDBJ whole genome shotgun (WGS) entry which is preliminary data.</text>
</comment>
<feature type="compositionally biased region" description="Polar residues" evidence="4">
    <location>
        <begin position="1300"/>
        <end position="1312"/>
    </location>
</feature>
<dbReference type="GO" id="GO:0045944">
    <property type="term" value="P:positive regulation of transcription by RNA polymerase II"/>
    <property type="evidence" value="ECO:0007669"/>
    <property type="project" value="TreeGrafter"/>
</dbReference>
<dbReference type="GO" id="GO:0042393">
    <property type="term" value="F:histone binding"/>
    <property type="evidence" value="ECO:0007669"/>
    <property type="project" value="TreeGrafter"/>
</dbReference>
<keyword evidence="2" id="KW-0227">DNA damage</keyword>
<evidence type="ECO:0000256" key="2">
    <source>
        <dbReference type="ARBA" id="ARBA00022763"/>
    </source>
</evidence>
<dbReference type="EMBL" id="NWSH01001065">
    <property type="protein sequence ID" value="PCG72831.1"/>
    <property type="molecule type" value="Genomic_DNA"/>
</dbReference>
<dbReference type="Gene3D" id="3.40.50.10190">
    <property type="entry name" value="BRCT domain"/>
    <property type="match status" value="2"/>
</dbReference>
<dbReference type="GO" id="GO:0000077">
    <property type="term" value="P:DNA damage checkpoint signaling"/>
    <property type="evidence" value="ECO:0007669"/>
    <property type="project" value="TreeGrafter"/>
</dbReference>
<dbReference type="CDD" id="cd04508">
    <property type="entry name" value="Tudor_SF"/>
    <property type="match status" value="1"/>
</dbReference>
<feature type="compositionally biased region" description="Polar residues" evidence="4">
    <location>
        <begin position="780"/>
        <end position="789"/>
    </location>
</feature>
<dbReference type="SUPFAM" id="SSF52113">
    <property type="entry name" value="BRCT domain"/>
    <property type="match status" value="2"/>
</dbReference>
<feature type="region of interest" description="Disordered" evidence="4">
    <location>
        <begin position="780"/>
        <end position="841"/>
    </location>
</feature>
<evidence type="ECO:0000259" key="5">
    <source>
        <dbReference type="PROSITE" id="PS50172"/>
    </source>
</evidence>
<evidence type="ECO:0000313" key="6">
    <source>
        <dbReference type="EMBL" id="PCG72831.1"/>
    </source>
</evidence>
<feature type="region of interest" description="Disordered" evidence="4">
    <location>
        <begin position="116"/>
        <end position="398"/>
    </location>
</feature>
<dbReference type="SUPFAM" id="SSF63748">
    <property type="entry name" value="Tudor/PWWP/MBT"/>
    <property type="match status" value="1"/>
</dbReference>
<feature type="compositionally biased region" description="Low complexity" evidence="4">
    <location>
        <begin position="1323"/>
        <end position="1334"/>
    </location>
</feature>
<feature type="compositionally biased region" description="Acidic residues" evidence="4">
    <location>
        <begin position="227"/>
        <end position="236"/>
    </location>
</feature>
<feature type="domain" description="BRCT" evidence="5">
    <location>
        <begin position="1466"/>
        <end position="1542"/>
    </location>
</feature>
<dbReference type="CDD" id="cd17745">
    <property type="entry name" value="BRCT_p53bp1_rpt1"/>
    <property type="match status" value="1"/>
</dbReference>
<dbReference type="PANTHER" id="PTHR15321:SF3">
    <property type="entry name" value="TP53-BINDING PROTEIN 1"/>
    <property type="match status" value="1"/>
</dbReference>
<reference evidence="6" key="1">
    <citation type="submission" date="2017-09" db="EMBL/GenBank/DDBJ databases">
        <title>Contemporary evolution of a Lepidopteran species, Heliothis virescens, in response to modern agricultural practices.</title>
        <authorList>
            <person name="Fritz M.L."/>
            <person name="Deyonke A.M."/>
            <person name="Papanicolaou A."/>
            <person name="Micinski S."/>
            <person name="Westbrook J."/>
            <person name="Gould F."/>
        </authorList>
    </citation>
    <scope>NUCLEOTIDE SEQUENCE [LARGE SCALE GENOMIC DNA]</scope>
    <source>
        <strain evidence="6">HvINT-</strain>
        <tissue evidence="6">Whole body</tissue>
    </source>
</reference>
<protein>
    <recommendedName>
        <fullName evidence="5">BRCT domain-containing protein</fullName>
    </recommendedName>
</protein>
<keyword evidence="3" id="KW-0539">Nucleus</keyword>
<dbReference type="Pfam" id="PF18428">
    <property type="entry name" value="BRCT_3"/>
    <property type="match status" value="1"/>
</dbReference>
<dbReference type="STRING" id="7102.A0A2A4JLH9"/>
<gene>
    <name evidence="6" type="ORF">B5V51_433</name>
</gene>
<feature type="region of interest" description="Disordered" evidence="4">
    <location>
        <begin position="1242"/>
        <end position="1353"/>
    </location>
</feature>
<dbReference type="InterPro" id="IPR047250">
    <property type="entry name" value="BRCT_p53bp1-like_rpt2"/>
</dbReference>
<feature type="compositionally biased region" description="Low complexity" evidence="4">
    <location>
        <begin position="138"/>
        <end position="148"/>
    </location>
</feature>
<dbReference type="PANTHER" id="PTHR15321">
    <property type="entry name" value="TUMOR SUPPRESSOR P53-BINDING PROTEIN 1"/>
    <property type="match status" value="1"/>
</dbReference>
<organism evidence="6">
    <name type="scientific">Heliothis virescens</name>
    <name type="common">Tobacco budworm moth</name>
    <dbReference type="NCBI Taxonomy" id="7102"/>
    <lineage>
        <taxon>Eukaryota</taxon>
        <taxon>Metazoa</taxon>
        <taxon>Ecdysozoa</taxon>
        <taxon>Arthropoda</taxon>
        <taxon>Hexapoda</taxon>
        <taxon>Insecta</taxon>
        <taxon>Pterygota</taxon>
        <taxon>Neoptera</taxon>
        <taxon>Endopterygota</taxon>
        <taxon>Lepidoptera</taxon>
        <taxon>Glossata</taxon>
        <taxon>Ditrysia</taxon>
        <taxon>Noctuoidea</taxon>
        <taxon>Noctuidae</taxon>
        <taxon>Heliothinae</taxon>
        <taxon>Heliothis</taxon>
    </lineage>
</organism>